<gene>
    <name evidence="1" type="ORF">S01H4_52234</name>
</gene>
<accession>X1DSA8</accession>
<protein>
    <submittedName>
        <fullName evidence="1">Uncharacterized protein</fullName>
    </submittedName>
</protein>
<dbReference type="EMBL" id="BART01029822">
    <property type="protein sequence ID" value="GAH11130.1"/>
    <property type="molecule type" value="Genomic_DNA"/>
</dbReference>
<proteinExistence type="predicted"/>
<organism evidence="1">
    <name type="scientific">marine sediment metagenome</name>
    <dbReference type="NCBI Taxonomy" id="412755"/>
    <lineage>
        <taxon>unclassified sequences</taxon>
        <taxon>metagenomes</taxon>
        <taxon>ecological metagenomes</taxon>
    </lineage>
</organism>
<dbReference type="AlphaFoldDB" id="X1DSA8"/>
<reference evidence="1" key="1">
    <citation type="journal article" date="2014" name="Front. Microbiol.">
        <title>High frequency of phylogenetically diverse reductive dehalogenase-homologous genes in deep subseafloor sedimentary metagenomes.</title>
        <authorList>
            <person name="Kawai M."/>
            <person name="Futagami T."/>
            <person name="Toyoda A."/>
            <person name="Takaki Y."/>
            <person name="Nishi S."/>
            <person name="Hori S."/>
            <person name="Arai W."/>
            <person name="Tsubouchi T."/>
            <person name="Morono Y."/>
            <person name="Uchiyama I."/>
            <person name="Ito T."/>
            <person name="Fujiyama A."/>
            <person name="Inagaki F."/>
            <person name="Takami H."/>
        </authorList>
    </citation>
    <scope>NUCLEOTIDE SEQUENCE</scope>
    <source>
        <strain evidence="1">Expedition CK06-06</strain>
    </source>
</reference>
<comment type="caution">
    <text evidence="1">The sequence shown here is derived from an EMBL/GenBank/DDBJ whole genome shotgun (WGS) entry which is preliminary data.</text>
</comment>
<sequence>MKPQCITCESLDMEKLSSGYLCNYCGTQYNDDEDMLFEYDSCVSPSTKSMLRLRQINAIRNKVCPRVFVMCGSVAFPDKAIALLISKENGRAVHANIKIMRTILEKHRSGIAALEYMLNSTIPYAEQLEG</sequence>
<evidence type="ECO:0000313" key="1">
    <source>
        <dbReference type="EMBL" id="GAH11130.1"/>
    </source>
</evidence>
<name>X1DSA8_9ZZZZ</name>